<dbReference type="Proteomes" id="UP001474421">
    <property type="component" value="Unassembled WGS sequence"/>
</dbReference>
<dbReference type="PROSITE" id="PS50805">
    <property type="entry name" value="KRAB"/>
    <property type="match status" value="1"/>
</dbReference>
<dbReference type="SUPFAM" id="SSF109640">
    <property type="entry name" value="KRAB domain (Kruppel-associated box)"/>
    <property type="match status" value="1"/>
</dbReference>
<dbReference type="CDD" id="cd07765">
    <property type="entry name" value="KRAB_A-box"/>
    <property type="match status" value="1"/>
</dbReference>
<evidence type="ECO:0000256" key="2">
    <source>
        <dbReference type="ARBA" id="ARBA00023163"/>
    </source>
</evidence>
<dbReference type="Pfam" id="PF02023">
    <property type="entry name" value="SCAN"/>
    <property type="match status" value="1"/>
</dbReference>
<feature type="domain" description="KRAB" evidence="5">
    <location>
        <begin position="215"/>
        <end position="286"/>
    </location>
</feature>
<dbReference type="SMART" id="SM00349">
    <property type="entry name" value="KRAB"/>
    <property type="match status" value="1"/>
</dbReference>
<evidence type="ECO:0000256" key="3">
    <source>
        <dbReference type="SAM" id="MobiDB-lite"/>
    </source>
</evidence>
<feature type="region of interest" description="Disordered" evidence="3">
    <location>
        <begin position="1"/>
        <end position="72"/>
    </location>
</feature>
<comment type="caution">
    <text evidence="6">The sequence shown here is derived from an EMBL/GenBank/DDBJ whole genome shotgun (WGS) entry which is preliminary data.</text>
</comment>
<dbReference type="SUPFAM" id="SSF47353">
    <property type="entry name" value="Retrovirus capsid dimerization domain-like"/>
    <property type="match status" value="1"/>
</dbReference>
<dbReference type="Gene3D" id="6.10.140.140">
    <property type="match status" value="1"/>
</dbReference>
<dbReference type="Gene3D" id="1.10.4020.10">
    <property type="entry name" value="DNA breaking-rejoining enzymes"/>
    <property type="match status" value="1"/>
</dbReference>
<name>A0AAW1BUI8_CROAD</name>
<dbReference type="GO" id="GO:0006355">
    <property type="term" value="P:regulation of DNA-templated transcription"/>
    <property type="evidence" value="ECO:0007669"/>
    <property type="project" value="InterPro"/>
</dbReference>
<dbReference type="PANTHER" id="PTHR23232:SF163">
    <property type="entry name" value="ZINC FINGER PROTEIN 589"/>
    <property type="match status" value="1"/>
</dbReference>
<evidence type="ECO:0000256" key="1">
    <source>
        <dbReference type="ARBA" id="ARBA00023015"/>
    </source>
</evidence>
<dbReference type="InterPro" id="IPR003309">
    <property type="entry name" value="SCAN_dom"/>
</dbReference>
<protein>
    <submittedName>
        <fullName evidence="6">Zinc finger protein</fullName>
    </submittedName>
</protein>
<feature type="region of interest" description="Disordered" evidence="3">
    <location>
        <begin position="274"/>
        <end position="447"/>
    </location>
</feature>
<dbReference type="InterPro" id="IPR050169">
    <property type="entry name" value="Krueppel_C2H2_ZnF"/>
</dbReference>
<evidence type="ECO:0000313" key="7">
    <source>
        <dbReference type="Proteomes" id="UP001474421"/>
    </source>
</evidence>
<dbReference type="AlphaFoldDB" id="A0AAW1BUI8"/>
<dbReference type="InterPro" id="IPR038269">
    <property type="entry name" value="SCAN_sf"/>
</dbReference>
<feature type="compositionally biased region" description="Basic and acidic residues" evidence="3">
    <location>
        <begin position="366"/>
        <end position="381"/>
    </location>
</feature>
<evidence type="ECO:0000259" key="5">
    <source>
        <dbReference type="PROSITE" id="PS50805"/>
    </source>
</evidence>
<dbReference type="InterPro" id="IPR001909">
    <property type="entry name" value="KRAB"/>
</dbReference>
<organism evidence="6 7">
    <name type="scientific">Crotalus adamanteus</name>
    <name type="common">Eastern diamondback rattlesnake</name>
    <dbReference type="NCBI Taxonomy" id="8729"/>
    <lineage>
        <taxon>Eukaryota</taxon>
        <taxon>Metazoa</taxon>
        <taxon>Chordata</taxon>
        <taxon>Craniata</taxon>
        <taxon>Vertebrata</taxon>
        <taxon>Euteleostomi</taxon>
        <taxon>Lepidosauria</taxon>
        <taxon>Squamata</taxon>
        <taxon>Bifurcata</taxon>
        <taxon>Unidentata</taxon>
        <taxon>Episquamata</taxon>
        <taxon>Toxicofera</taxon>
        <taxon>Serpentes</taxon>
        <taxon>Colubroidea</taxon>
        <taxon>Viperidae</taxon>
        <taxon>Crotalinae</taxon>
        <taxon>Crotalus</taxon>
    </lineage>
</organism>
<feature type="compositionally biased region" description="Basic and acidic residues" evidence="3">
    <location>
        <begin position="1"/>
        <end position="15"/>
    </location>
</feature>
<dbReference type="PANTHER" id="PTHR23232">
    <property type="entry name" value="KRAB DOMAIN C2H2 ZINC FINGER"/>
    <property type="match status" value="1"/>
</dbReference>
<dbReference type="Pfam" id="PF01352">
    <property type="entry name" value="KRAB"/>
    <property type="match status" value="1"/>
</dbReference>
<keyword evidence="2" id="KW-0804">Transcription</keyword>
<dbReference type="InterPro" id="IPR036051">
    <property type="entry name" value="KRAB_dom_sf"/>
</dbReference>
<feature type="domain" description="SCAN box" evidence="4">
    <location>
        <begin position="99"/>
        <end position="153"/>
    </location>
</feature>
<sequence>MADQNRKEVSSRLAREAFSLTPQLSRKGGEGERLGVRSSARPMASPSPGVAPGLSAAEPEEEPTPPRGSGEAEGFLRWGCRASTGHQPVFCSRLQQPLLCPGWLKPEPSGQAGLADRGILEGLLAALPTEMAGWLRGCRAESGAQAGTPAEGFLLGRAREERRRRQIQEPLKQAVLVTPEGRETFSSPSMGQLLRISEKDQDPLCDGAATTQDSVSFEEVAVYFTEDEWALLEPSQKALYGDVMLENSMTVATLAYGQEHENYKEQMIKSEEGTLVDQEPPQGIKKSHQASGGKESPGYNEEEGSLARGPRAPEGGEQGVNGSVALPDRNRKGRRAHLPGRLFLLLPPFPGKEEAGREGVTGEAPGQRKERRLIEVEEPPRGRKASSCAAPGDGGLAAGLPDGKWHPGGGPGRGLLLAQPDPGGAEAAAGEEGGGSPPGRKDPLGTWFPLTALSFREDPLLGGTIPWGHDFLQLPSPSGRTLPGRKDPKGI</sequence>
<evidence type="ECO:0000259" key="4">
    <source>
        <dbReference type="PROSITE" id="PS50804"/>
    </source>
</evidence>
<gene>
    <name evidence="6" type="ORF">NXF25_004245</name>
</gene>
<feature type="region of interest" description="Disordered" evidence="3">
    <location>
        <begin position="470"/>
        <end position="491"/>
    </location>
</feature>
<keyword evidence="7" id="KW-1185">Reference proteome</keyword>
<feature type="compositionally biased region" description="Low complexity" evidence="3">
    <location>
        <begin position="37"/>
        <end position="48"/>
    </location>
</feature>
<keyword evidence="1" id="KW-0805">Transcription regulation</keyword>
<dbReference type="PROSITE" id="PS50804">
    <property type="entry name" value="SCAN_BOX"/>
    <property type="match status" value="1"/>
</dbReference>
<evidence type="ECO:0000313" key="6">
    <source>
        <dbReference type="EMBL" id="KAK9405471.1"/>
    </source>
</evidence>
<accession>A0AAW1BUI8</accession>
<reference evidence="6 7" key="1">
    <citation type="journal article" date="2024" name="Proc. Natl. Acad. Sci. U.S.A.">
        <title>The genetic regulatory architecture and epigenomic basis for age-related changes in rattlesnake venom.</title>
        <authorList>
            <person name="Hogan M.P."/>
            <person name="Holding M.L."/>
            <person name="Nystrom G.S."/>
            <person name="Colston T.J."/>
            <person name="Bartlett D.A."/>
            <person name="Mason A.J."/>
            <person name="Ellsworth S.A."/>
            <person name="Rautsaw R.M."/>
            <person name="Lawrence K.C."/>
            <person name="Strickland J.L."/>
            <person name="He B."/>
            <person name="Fraser P."/>
            <person name="Margres M.J."/>
            <person name="Gilbert D.M."/>
            <person name="Gibbs H.L."/>
            <person name="Parkinson C.L."/>
            <person name="Rokyta D.R."/>
        </authorList>
    </citation>
    <scope>NUCLEOTIDE SEQUENCE [LARGE SCALE GENOMIC DNA]</scope>
    <source>
        <strain evidence="6">DRR0105</strain>
    </source>
</reference>
<dbReference type="EMBL" id="JAOTOJ010000002">
    <property type="protein sequence ID" value="KAK9405471.1"/>
    <property type="molecule type" value="Genomic_DNA"/>
</dbReference>
<proteinExistence type="predicted"/>